<accession>A0A6A6UMK5</accession>
<evidence type="ECO:0000313" key="14">
    <source>
        <dbReference type="Proteomes" id="UP000799302"/>
    </source>
</evidence>
<feature type="active site" description="Proton donor/acceptor" evidence="9">
    <location>
        <position position="406"/>
    </location>
</feature>
<proteinExistence type="inferred from homology"/>
<feature type="binding site" evidence="10">
    <location>
        <position position="159"/>
    </location>
    <ligand>
        <name>substrate</name>
    </ligand>
</feature>
<dbReference type="Pfam" id="PF06087">
    <property type="entry name" value="Tyr-DNA_phospho"/>
    <property type="match status" value="1"/>
</dbReference>
<comment type="similarity">
    <text evidence="2">Belongs to the tyrosyl-DNA phosphodiesterase family.</text>
</comment>
<dbReference type="InterPro" id="IPR010347">
    <property type="entry name" value="Tdp1"/>
</dbReference>
<evidence type="ECO:0000256" key="7">
    <source>
        <dbReference type="ARBA" id="ARBA00023204"/>
    </source>
</evidence>
<reference evidence="13" key="1">
    <citation type="journal article" date="2020" name="Stud. Mycol.">
        <title>101 Dothideomycetes genomes: a test case for predicting lifestyles and emergence of pathogens.</title>
        <authorList>
            <person name="Haridas S."/>
            <person name="Albert R."/>
            <person name="Binder M."/>
            <person name="Bloem J."/>
            <person name="Labutti K."/>
            <person name="Salamov A."/>
            <person name="Andreopoulos B."/>
            <person name="Baker S."/>
            <person name="Barry K."/>
            <person name="Bills G."/>
            <person name="Bluhm B."/>
            <person name="Cannon C."/>
            <person name="Castanera R."/>
            <person name="Culley D."/>
            <person name="Daum C."/>
            <person name="Ezra D."/>
            <person name="Gonzalez J."/>
            <person name="Henrissat B."/>
            <person name="Kuo A."/>
            <person name="Liang C."/>
            <person name="Lipzen A."/>
            <person name="Lutzoni F."/>
            <person name="Magnuson J."/>
            <person name="Mondo S."/>
            <person name="Nolan M."/>
            <person name="Ohm R."/>
            <person name="Pangilinan J."/>
            <person name="Park H.-J."/>
            <person name="Ramirez L."/>
            <person name="Alfaro M."/>
            <person name="Sun H."/>
            <person name="Tritt A."/>
            <person name="Yoshinaga Y."/>
            <person name="Zwiers L.-H."/>
            <person name="Turgeon B."/>
            <person name="Goodwin S."/>
            <person name="Spatafora J."/>
            <person name="Crous P."/>
            <person name="Grigoriev I."/>
        </authorList>
    </citation>
    <scope>NUCLEOTIDE SEQUENCE</scope>
    <source>
        <strain evidence="13">CBS 115976</strain>
    </source>
</reference>
<gene>
    <name evidence="13" type="ORF">BT63DRAFT_475989</name>
</gene>
<evidence type="ECO:0000256" key="9">
    <source>
        <dbReference type="PIRSR" id="PIRSR610347-1"/>
    </source>
</evidence>
<dbReference type="OrthoDB" id="47785at2759"/>
<protein>
    <submittedName>
        <fullName evidence="13">Tyrosyl-DNA phosphodiesterase</fullName>
    </submittedName>
</protein>
<dbReference type="EMBL" id="MU004231">
    <property type="protein sequence ID" value="KAF2673472.1"/>
    <property type="molecule type" value="Genomic_DNA"/>
</dbReference>
<feature type="compositionally biased region" description="Basic and acidic residues" evidence="12">
    <location>
        <begin position="1"/>
        <end position="14"/>
    </location>
</feature>
<dbReference type="CDD" id="cd09123">
    <property type="entry name" value="PLDc_Tdp1_2"/>
    <property type="match status" value="1"/>
</dbReference>
<keyword evidence="5" id="KW-0378">Hydrolase</keyword>
<evidence type="ECO:0000256" key="4">
    <source>
        <dbReference type="ARBA" id="ARBA00022763"/>
    </source>
</evidence>
<name>A0A6A6UMK5_9PEZI</name>
<keyword evidence="6" id="KW-0269">Exonuclease</keyword>
<sequence length="528" mass="59335">MERPNKRRKLESFERPISPPPRKSRDPNIVPSPTVGTKDTSEKNTAKATSSSDIPRKSAFRLTTISDLDDASNIDTISIQDILGDPLLKEVWLFDYLFNLDFCMSQFDRDALVQVKIVHGNWKTESPMRQHLEEASKKFDNVEIICAYMPEPFGTHHSKMMVLFRHDGFAQVVVHTANLIPFDCENMTQGVWLSPLLPGLKDDGRDEEGEEHALGTGERFKVDLLRYLKQYGRKTKELVTQLEAFDFAAIRAAFIASAPTKEMLNESSTSDYTAFGWPGLKQVLKTINKASKADDTVVMQVSSIATLNEKWIDNFNEVLHTQTKQASLGIKSKTRLVWPTVEDVRLSLNGYESGGSIHLKGTSKAQKKQIISLRSMMYRWSGSSVPPASSSASTTGNAMRSLAAPHIKTFIRYSQDFGNIRWALLSSANLSTQAWGALPDKEGRVRICSWEVGVMIWPKLFETEDESLDMVPVFGQDGLDGDDSSPKSIPLRIPYDLPLQRYTQDDEPWCTTEAHSEPDHNGMAWPAR</sequence>
<dbReference type="GO" id="GO:0017005">
    <property type="term" value="F:3'-tyrosyl-DNA phosphodiesterase activity"/>
    <property type="evidence" value="ECO:0007669"/>
    <property type="project" value="TreeGrafter"/>
</dbReference>
<feature type="active site" description="Nucleophile" evidence="9">
    <location>
        <position position="157"/>
    </location>
</feature>
<organism evidence="13 14">
    <name type="scientific">Microthyrium microscopicum</name>
    <dbReference type="NCBI Taxonomy" id="703497"/>
    <lineage>
        <taxon>Eukaryota</taxon>
        <taxon>Fungi</taxon>
        <taxon>Dikarya</taxon>
        <taxon>Ascomycota</taxon>
        <taxon>Pezizomycotina</taxon>
        <taxon>Dothideomycetes</taxon>
        <taxon>Dothideomycetes incertae sedis</taxon>
        <taxon>Microthyriales</taxon>
        <taxon>Microthyriaceae</taxon>
        <taxon>Microthyrium</taxon>
    </lineage>
</organism>
<keyword evidence="7" id="KW-0234">DNA repair</keyword>
<evidence type="ECO:0000256" key="8">
    <source>
        <dbReference type="ARBA" id="ARBA00023242"/>
    </source>
</evidence>
<dbReference type="PANTHER" id="PTHR12415">
    <property type="entry name" value="TYROSYL-DNA PHOSPHODIESTERASE 1"/>
    <property type="match status" value="1"/>
</dbReference>
<dbReference type="Gene3D" id="3.30.870.10">
    <property type="entry name" value="Endonuclease Chain A"/>
    <property type="match status" value="2"/>
</dbReference>
<evidence type="ECO:0000256" key="5">
    <source>
        <dbReference type="ARBA" id="ARBA00022801"/>
    </source>
</evidence>
<comment type="subcellular location">
    <subcellularLocation>
        <location evidence="1">Nucleus</location>
    </subcellularLocation>
</comment>
<feature type="binding site" evidence="10">
    <location>
        <position position="408"/>
    </location>
    <ligand>
        <name>substrate</name>
    </ligand>
</feature>
<dbReference type="FunFam" id="3.30.870.10:FF:000038">
    <property type="entry name" value="Probable tyrosyl-DNA phosphodiesterase"/>
    <property type="match status" value="1"/>
</dbReference>
<evidence type="ECO:0000256" key="10">
    <source>
        <dbReference type="PIRSR" id="PIRSR610347-2"/>
    </source>
</evidence>
<feature type="region of interest" description="Disordered" evidence="12">
    <location>
        <begin position="509"/>
        <end position="528"/>
    </location>
</feature>
<feature type="region of interest" description="Disordered" evidence="12">
    <location>
        <begin position="1"/>
        <end position="53"/>
    </location>
</feature>
<keyword evidence="14" id="KW-1185">Reference proteome</keyword>
<dbReference type="CDD" id="cd09194">
    <property type="entry name" value="PLDc_yTdp1_1"/>
    <property type="match status" value="1"/>
</dbReference>
<dbReference type="SUPFAM" id="SSF56024">
    <property type="entry name" value="Phospholipase D/nuclease"/>
    <property type="match status" value="2"/>
</dbReference>
<keyword evidence="8" id="KW-0539">Nucleus</keyword>
<dbReference type="GO" id="GO:0006281">
    <property type="term" value="P:DNA repair"/>
    <property type="evidence" value="ECO:0007669"/>
    <property type="project" value="UniProtKB-KW"/>
</dbReference>
<evidence type="ECO:0000256" key="3">
    <source>
        <dbReference type="ARBA" id="ARBA00022722"/>
    </source>
</evidence>
<dbReference type="Proteomes" id="UP000799302">
    <property type="component" value="Unassembled WGS sequence"/>
</dbReference>
<dbReference type="GO" id="GO:0003690">
    <property type="term" value="F:double-stranded DNA binding"/>
    <property type="evidence" value="ECO:0007669"/>
    <property type="project" value="TreeGrafter"/>
</dbReference>
<dbReference type="GO" id="GO:0004527">
    <property type="term" value="F:exonuclease activity"/>
    <property type="evidence" value="ECO:0007669"/>
    <property type="project" value="UniProtKB-KW"/>
</dbReference>
<evidence type="ECO:0000256" key="6">
    <source>
        <dbReference type="ARBA" id="ARBA00022839"/>
    </source>
</evidence>
<dbReference type="PANTHER" id="PTHR12415:SF0">
    <property type="entry name" value="TYROSYL-DNA PHOSPHODIESTERASE 1"/>
    <property type="match status" value="1"/>
</dbReference>
<keyword evidence="4" id="KW-0227">DNA damage</keyword>
<evidence type="ECO:0000313" key="13">
    <source>
        <dbReference type="EMBL" id="KAF2673472.1"/>
    </source>
</evidence>
<dbReference type="GO" id="GO:0005634">
    <property type="term" value="C:nucleus"/>
    <property type="evidence" value="ECO:0007669"/>
    <property type="project" value="UniProtKB-SubCell"/>
</dbReference>
<evidence type="ECO:0000256" key="1">
    <source>
        <dbReference type="ARBA" id="ARBA00004123"/>
    </source>
</evidence>
<evidence type="ECO:0000256" key="11">
    <source>
        <dbReference type="PIRSR" id="PIRSR610347-3"/>
    </source>
</evidence>
<evidence type="ECO:0000256" key="12">
    <source>
        <dbReference type="SAM" id="MobiDB-lite"/>
    </source>
</evidence>
<dbReference type="AlphaFoldDB" id="A0A6A6UMK5"/>
<evidence type="ECO:0000256" key="2">
    <source>
        <dbReference type="ARBA" id="ARBA00010205"/>
    </source>
</evidence>
<keyword evidence="3" id="KW-0540">Nuclease</keyword>
<dbReference type="GO" id="GO:0003697">
    <property type="term" value="F:single-stranded DNA binding"/>
    <property type="evidence" value="ECO:0007669"/>
    <property type="project" value="TreeGrafter"/>
</dbReference>
<feature type="site" description="Interaction with DNA" evidence="11">
    <location>
        <position position="431"/>
    </location>
</feature>